<feature type="region of interest" description="Disordered" evidence="1">
    <location>
        <begin position="1"/>
        <end position="23"/>
    </location>
</feature>
<proteinExistence type="predicted"/>
<reference evidence="2 3" key="1">
    <citation type="journal article" date="2018" name="Front. Plant Sci.">
        <title>Red Clover (Trifolium pratense) and Zigzag Clover (T. medium) - A Picture of Genomic Similarities and Differences.</title>
        <authorList>
            <person name="Dluhosova J."/>
            <person name="Istvanek J."/>
            <person name="Nedelnik J."/>
            <person name="Repkova J."/>
        </authorList>
    </citation>
    <scope>NUCLEOTIDE SEQUENCE [LARGE SCALE GENOMIC DNA]</scope>
    <source>
        <strain evidence="3">cv. 10/8</strain>
        <tissue evidence="2">Leaf</tissue>
    </source>
</reference>
<dbReference type="EMBL" id="LXQA010473574">
    <property type="protein sequence ID" value="MCI54059.1"/>
    <property type="molecule type" value="Genomic_DNA"/>
</dbReference>
<evidence type="ECO:0000313" key="3">
    <source>
        <dbReference type="Proteomes" id="UP000265520"/>
    </source>
</evidence>
<keyword evidence="3" id="KW-1185">Reference proteome</keyword>
<sequence>MDKKRTSSKNHNQLQAIPPPRNVPSALLCHRELPAPCA</sequence>
<protein>
    <submittedName>
        <fullName evidence="2">Uncharacterized protein</fullName>
    </submittedName>
</protein>
<name>A0A392SZC4_9FABA</name>
<evidence type="ECO:0000313" key="2">
    <source>
        <dbReference type="EMBL" id="MCI54059.1"/>
    </source>
</evidence>
<evidence type="ECO:0000256" key="1">
    <source>
        <dbReference type="SAM" id="MobiDB-lite"/>
    </source>
</evidence>
<dbReference type="AlphaFoldDB" id="A0A392SZC4"/>
<dbReference type="Proteomes" id="UP000265520">
    <property type="component" value="Unassembled WGS sequence"/>
</dbReference>
<comment type="caution">
    <text evidence="2">The sequence shown here is derived from an EMBL/GenBank/DDBJ whole genome shotgun (WGS) entry which is preliminary data.</text>
</comment>
<accession>A0A392SZC4</accession>
<feature type="non-terminal residue" evidence="2">
    <location>
        <position position="38"/>
    </location>
</feature>
<organism evidence="2 3">
    <name type="scientific">Trifolium medium</name>
    <dbReference type="NCBI Taxonomy" id="97028"/>
    <lineage>
        <taxon>Eukaryota</taxon>
        <taxon>Viridiplantae</taxon>
        <taxon>Streptophyta</taxon>
        <taxon>Embryophyta</taxon>
        <taxon>Tracheophyta</taxon>
        <taxon>Spermatophyta</taxon>
        <taxon>Magnoliopsida</taxon>
        <taxon>eudicotyledons</taxon>
        <taxon>Gunneridae</taxon>
        <taxon>Pentapetalae</taxon>
        <taxon>rosids</taxon>
        <taxon>fabids</taxon>
        <taxon>Fabales</taxon>
        <taxon>Fabaceae</taxon>
        <taxon>Papilionoideae</taxon>
        <taxon>50 kb inversion clade</taxon>
        <taxon>NPAAA clade</taxon>
        <taxon>Hologalegina</taxon>
        <taxon>IRL clade</taxon>
        <taxon>Trifolieae</taxon>
        <taxon>Trifolium</taxon>
    </lineage>
</organism>